<feature type="compositionally biased region" description="Polar residues" evidence="5">
    <location>
        <begin position="745"/>
        <end position="772"/>
    </location>
</feature>
<dbReference type="GO" id="GO:0010919">
    <property type="term" value="P:regulation of inositol phosphate biosynthetic process"/>
    <property type="evidence" value="ECO:0007669"/>
    <property type="project" value="EnsemblFungi"/>
</dbReference>
<feature type="region of interest" description="Disordered" evidence="5">
    <location>
        <begin position="225"/>
        <end position="312"/>
    </location>
</feature>
<dbReference type="STRING" id="1071378.G0W4K7"/>
<comment type="similarity">
    <text evidence="1 4">Belongs to the inositol phosphokinase (IPK) family.</text>
</comment>
<feature type="compositionally biased region" description="Low complexity" evidence="5">
    <location>
        <begin position="721"/>
        <end position="736"/>
    </location>
</feature>
<dbReference type="GO" id="GO:0030643">
    <property type="term" value="P:intracellular phosphate ion homeostasis"/>
    <property type="evidence" value="ECO:0007669"/>
    <property type="project" value="EnsemblFungi"/>
</dbReference>
<dbReference type="GO" id="GO:0008440">
    <property type="term" value="F:inositol-1,4,5-trisphosphate 3-kinase activity"/>
    <property type="evidence" value="ECO:0007669"/>
    <property type="project" value="TreeGrafter"/>
</dbReference>
<feature type="compositionally biased region" description="Acidic residues" evidence="5">
    <location>
        <begin position="419"/>
        <end position="439"/>
    </location>
</feature>
<dbReference type="GO" id="GO:0000828">
    <property type="term" value="F:inositol hexakisphosphate kinase activity"/>
    <property type="evidence" value="ECO:0007669"/>
    <property type="project" value="EnsemblFungi"/>
</dbReference>
<dbReference type="OrthoDB" id="2573163at2759"/>
<feature type="compositionally biased region" description="Low complexity" evidence="5">
    <location>
        <begin position="836"/>
        <end position="863"/>
    </location>
</feature>
<feature type="compositionally biased region" description="Polar residues" evidence="5">
    <location>
        <begin position="161"/>
        <end position="172"/>
    </location>
</feature>
<dbReference type="Pfam" id="PF03770">
    <property type="entry name" value="IPK"/>
    <property type="match status" value="1"/>
</dbReference>
<feature type="region of interest" description="Disordered" evidence="5">
    <location>
        <begin position="825"/>
        <end position="900"/>
    </location>
</feature>
<protein>
    <recommendedName>
        <fullName evidence="4">Kinase</fullName>
        <ecNumber evidence="4">2.7.-.-</ecNumber>
    </recommendedName>
</protein>
<keyword evidence="3 4" id="KW-0418">Kinase</keyword>
<dbReference type="KEGG" id="ndi:NDAI_0A05900"/>
<feature type="compositionally biased region" description="Basic residues" evidence="5">
    <location>
        <begin position="281"/>
        <end position="291"/>
    </location>
</feature>
<dbReference type="Proteomes" id="UP000000689">
    <property type="component" value="Chromosome 1"/>
</dbReference>
<organism evidence="6 7">
    <name type="scientific">Naumovozyma dairenensis (strain ATCC 10597 / BCRC 20456 / CBS 421 / NBRC 0211 / NRRL Y-12639)</name>
    <name type="common">Saccharomyces dairenensis</name>
    <dbReference type="NCBI Taxonomy" id="1071378"/>
    <lineage>
        <taxon>Eukaryota</taxon>
        <taxon>Fungi</taxon>
        <taxon>Dikarya</taxon>
        <taxon>Ascomycota</taxon>
        <taxon>Saccharomycotina</taxon>
        <taxon>Saccharomycetes</taxon>
        <taxon>Saccharomycetales</taxon>
        <taxon>Saccharomycetaceae</taxon>
        <taxon>Naumovozyma</taxon>
    </lineage>
</organism>
<evidence type="ECO:0000313" key="7">
    <source>
        <dbReference type="Proteomes" id="UP000000689"/>
    </source>
</evidence>
<feature type="compositionally biased region" description="Basic and acidic residues" evidence="5">
    <location>
        <begin position="292"/>
        <end position="303"/>
    </location>
</feature>
<dbReference type="EC" id="2.7.-.-" evidence="4"/>
<feature type="region of interest" description="Disordered" evidence="5">
    <location>
        <begin position="716"/>
        <end position="772"/>
    </location>
</feature>
<dbReference type="GO" id="GO:0046854">
    <property type="term" value="P:phosphatidylinositol phosphate biosynthetic process"/>
    <property type="evidence" value="ECO:0007669"/>
    <property type="project" value="TreeGrafter"/>
</dbReference>
<dbReference type="eggNOG" id="KOG1620">
    <property type="taxonomic scope" value="Eukaryota"/>
</dbReference>
<feature type="region of interest" description="Disordered" evidence="5">
    <location>
        <begin position="131"/>
        <end position="207"/>
    </location>
</feature>
<feature type="region of interest" description="Disordered" evidence="5">
    <location>
        <begin position="405"/>
        <end position="439"/>
    </location>
</feature>
<evidence type="ECO:0000256" key="1">
    <source>
        <dbReference type="ARBA" id="ARBA00007374"/>
    </source>
</evidence>
<feature type="compositionally biased region" description="Low complexity" evidence="5">
    <location>
        <begin position="44"/>
        <end position="61"/>
    </location>
</feature>
<dbReference type="Gene3D" id="3.30.470.160">
    <property type="entry name" value="Inositol polyphosphate kinase"/>
    <property type="match status" value="1"/>
</dbReference>
<dbReference type="PANTHER" id="PTHR12400">
    <property type="entry name" value="INOSITOL POLYPHOSPHATE KINASE"/>
    <property type="match status" value="1"/>
</dbReference>
<dbReference type="PANTHER" id="PTHR12400:SF21">
    <property type="entry name" value="KINASE"/>
    <property type="match status" value="1"/>
</dbReference>
<dbReference type="GO" id="GO:0032958">
    <property type="term" value="P:inositol phosphate biosynthetic process"/>
    <property type="evidence" value="ECO:0007669"/>
    <property type="project" value="EnsemblFungi"/>
</dbReference>
<dbReference type="GeneID" id="11494570"/>
<proteinExistence type="inferred from homology"/>
<feature type="compositionally biased region" description="Basic and acidic residues" evidence="5">
    <location>
        <begin position="196"/>
        <end position="207"/>
    </location>
</feature>
<gene>
    <name evidence="6" type="primary">NDAI0A05900</name>
    <name evidence="6" type="ordered locus">NDAI_0A05900</name>
</gene>
<dbReference type="OMA" id="KEDAMEC"/>
<evidence type="ECO:0000256" key="4">
    <source>
        <dbReference type="RuleBase" id="RU363090"/>
    </source>
</evidence>
<feature type="region of interest" description="Disordered" evidence="5">
    <location>
        <begin position="1"/>
        <end position="70"/>
    </location>
</feature>
<feature type="compositionally biased region" description="Basic and acidic residues" evidence="5">
    <location>
        <begin position="11"/>
        <end position="23"/>
    </location>
</feature>
<dbReference type="AlphaFoldDB" id="G0W4K7"/>
<evidence type="ECO:0000256" key="5">
    <source>
        <dbReference type="SAM" id="MobiDB-lite"/>
    </source>
</evidence>
<sequence>MSSLTAIDMNEAVKQKYPKKTEPTDLIEQITSSEKSRHNQAMIPPSDDTTTYSTPSSDLSTQNHSRHHNDKQLSTYARHHHHHHHHHHHNVEDSITNLKDLNVADKKKLPKVLHGRKASTYLRIFRDDENLTDTTTENPNSIPQQDETENINILDKKQSRPGVSSSSSYLNQRHSRIDPSPSNITTGSPPKKNIRDHKVNDRSNKINEKARNAVKIIIKEENGNRKIDDTQDGRILQEQDRKSSTPSRLSGHLKIKTSDNSKNPSDDLALEPVSSATYYPHKSKSKSKKKVDKIEDKDEKPSNIKESSSLSVLLSNQEQENLDFSISKVPKNQEENSKQILPSSQLNSIVESHQLHDYNDRTFTNEIRNKNDIINEKENNNEIRDEEAHNIPAVDSMIQDNQEGLINTPKDATNIDFDKYEEDEGDDDEDEDEDEDEDQVKEYPLAVELKPFTNKVGGHTAIFRFSKRAVCKTLVNRENKFYENIELNHKDLLQFMPKYIGVLNVRQHFYRNNINCDTCTNNTKFPDYTNVTNNNDENQISSNNDKNKMQKKIVTEREDEPDLEGGALLQHIHSYPTDSSPILFKEKTTKTHHHSTTQPHNIINNDNYYYKDSHLPEVVINDNKHIIPDSLWGKYSHSPSSAPSDSYINSISHISSNHNSIDTEAGSDGNIKPACNDTVEQKRHPFYTGGGSTTINTKLKDLILQEVFAPTFCARRRKSSKMTSTPMKSSNSTSNKEIATASDMIKNTTQKQRSSSQDYSHNSNLSLTTIQDSKTSIRGKHIKDSITPKNIDTSNSLMDLKQLHSRELEKEKYINDYSSILENPRYESNESKNTVDSNNDNTFNLNNNTTFSSRATSRSLSPSQYNSRSPSPLSEPKVLPDEGNNLVKYENENDNTNIGRDTIFEMDPLASEDATGSTNETKIPILKNDVVALKNETIKPSLSQETEATLVSKFILLEDLTRNLSKPCALDLKMGTRQYGVDAKRSKQLSQRAKCLKTTSRKLGVRICGLKIWNREYYIKRDKYFGRRVKIGWQFARVLARFIYDGVSTKSIIKQIPNLIKQLDKLNNEISKLKGYRLYGSSLLLMYDGEDIKSKHFLIKVNLIDFAKCISKKDLDENLENFKIPPKSIDVEDKGFLRGIRSLKFYLLLIWNYLTHDEPMIYDEVELDKFIEVNAEKLKLDENWDWLDNFDKEDEAEFNDSQSELRKKWRKYELIFDVEPRFNNNDDEISD</sequence>
<name>G0W4K7_NAUDC</name>
<dbReference type="SUPFAM" id="SSF56104">
    <property type="entry name" value="SAICAR synthase-like"/>
    <property type="match status" value="1"/>
</dbReference>
<dbReference type="GO" id="GO:0000827">
    <property type="term" value="F:inositol-1,3,4,5,6-pentakisphosphate kinase activity"/>
    <property type="evidence" value="ECO:0007669"/>
    <property type="project" value="EnsemblFungi"/>
</dbReference>
<dbReference type="EMBL" id="HE580267">
    <property type="protein sequence ID" value="CCD22745.1"/>
    <property type="molecule type" value="Genomic_DNA"/>
</dbReference>
<keyword evidence="2 4" id="KW-0808">Transferase</keyword>
<dbReference type="GO" id="GO:0005634">
    <property type="term" value="C:nucleus"/>
    <property type="evidence" value="ECO:0007669"/>
    <property type="project" value="TreeGrafter"/>
</dbReference>
<dbReference type="GO" id="GO:0005737">
    <property type="term" value="C:cytoplasm"/>
    <property type="evidence" value="ECO:0007669"/>
    <property type="project" value="TreeGrafter"/>
</dbReference>
<keyword evidence="7" id="KW-1185">Reference proteome</keyword>
<dbReference type="RefSeq" id="XP_003667988.1">
    <property type="nucleotide sequence ID" value="XM_003667940.1"/>
</dbReference>
<dbReference type="GO" id="GO:0000829">
    <property type="term" value="F:diphosphoinositol pentakisphosphate kinase activity"/>
    <property type="evidence" value="ECO:0007669"/>
    <property type="project" value="EnsemblFungi"/>
</dbReference>
<dbReference type="GO" id="GO:0000824">
    <property type="term" value="F:inositol-1,4,5,6-tetrakisphosphate 3-kinase activity"/>
    <property type="evidence" value="ECO:0007669"/>
    <property type="project" value="TreeGrafter"/>
</dbReference>
<dbReference type="HOGENOM" id="CLU_004422_0_0_1"/>
<accession>G0W4K7</accession>
<evidence type="ECO:0000313" key="6">
    <source>
        <dbReference type="EMBL" id="CCD22745.1"/>
    </source>
</evidence>
<reference evidence="6 7" key="1">
    <citation type="journal article" date="2011" name="Proc. Natl. Acad. Sci. U.S.A.">
        <title>Evolutionary erosion of yeast sex chromosomes by mating-type switching accidents.</title>
        <authorList>
            <person name="Gordon J.L."/>
            <person name="Armisen D."/>
            <person name="Proux-Wera E."/>
            <person name="Oheigeartaigh S.S."/>
            <person name="Byrne K.P."/>
            <person name="Wolfe K.H."/>
        </authorList>
    </citation>
    <scope>NUCLEOTIDE SEQUENCE [LARGE SCALE GENOMIC DNA]</scope>
    <source>
        <strain evidence="7">ATCC 10597 / BCRC 20456 / CBS 421 / NBRC 0211 / NRRL Y-12639</strain>
    </source>
</reference>
<feature type="compositionally biased region" description="Basic and acidic residues" evidence="5">
    <location>
        <begin position="225"/>
        <end position="243"/>
    </location>
</feature>
<dbReference type="InterPro" id="IPR005522">
    <property type="entry name" value="IPK"/>
</dbReference>
<evidence type="ECO:0000256" key="3">
    <source>
        <dbReference type="ARBA" id="ARBA00022777"/>
    </source>
</evidence>
<dbReference type="InterPro" id="IPR038286">
    <property type="entry name" value="IPK_sf"/>
</dbReference>
<evidence type="ECO:0000256" key="2">
    <source>
        <dbReference type="ARBA" id="ARBA00022679"/>
    </source>
</evidence>